<gene>
    <name evidence="3" type="ORF">COA17_01160</name>
</gene>
<protein>
    <submittedName>
        <fullName evidence="3">PilZ domain-containing protein</fullName>
    </submittedName>
</protein>
<keyword evidence="4" id="KW-1185">Reference proteome</keyword>
<keyword evidence="1" id="KW-1133">Transmembrane helix</keyword>
<keyword evidence="1" id="KW-0472">Membrane</keyword>
<reference evidence="3 4" key="1">
    <citation type="submission" date="2017-09" db="EMBL/GenBank/DDBJ databases">
        <title>Sphingomonas ginsenosidimutans KACC 14949, whole genome shotgun sequence.</title>
        <authorList>
            <person name="Feng G."/>
            <person name="Zhu H."/>
        </authorList>
    </citation>
    <scope>NUCLEOTIDE SEQUENCE [LARGE SCALE GENOMIC DNA]</scope>
    <source>
        <strain evidence="3 4">KACC 14949</strain>
    </source>
</reference>
<evidence type="ECO:0000256" key="1">
    <source>
        <dbReference type="SAM" id="Phobius"/>
    </source>
</evidence>
<comment type="caution">
    <text evidence="3">The sequence shown here is derived from an EMBL/GenBank/DDBJ whole genome shotgun (WGS) entry which is preliminary data.</text>
</comment>
<evidence type="ECO:0000313" key="3">
    <source>
        <dbReference type="EMBL" id="PCG10104.1"/>
    </source>
</evidence>
<feature type="domain" description="PilZ" evidence="2">
    <location>
        <begin position="17"/>
        <end position="96"/>
    </location>
</feature>
<dbReference type="GO" id="GO:0035438">
    <property type="term" value="F:cyclic-di-GMP binding"/>
    <property type="evidence" value="ECO:0007669"/>
    <property type="project" value="InterPro"/>
</dbReference>
<evidence type="ECO:0000259" key="2">
    <source>
        <dbReference type="Pfam" id="PF07238"/>
    </source>
</evidence>
<feature type="transmembrane region" description="Helical" evidence="1">
    <location>
        <begin position="133"/>
        <end position="153"/>
    </location>
</feature>
<dbReference type="AlphaFoldDB" id="A0A2A4I0F0"/>
<keyword evidence="1" id="KW-0812">Transmembrane</keyword>
<dbReference type="SUPFAM" id="SSF141371">
    <property type="entry name" value="PilZ domain-like"/>
    <property type="match status" value="1"/>
</dbReference>
<dbReference type="EMBL" id="NWVD01000001">
    <property type="protein sequence ID" value="PCG10104.1"/>
    <property type="molecule type" value="Genomic_DNA"/>
</dbReference>
<dbReference type="Proteomes" id="UP000218784">
    <property type="component" value="Unassembled WGS sequence"/>
</dbReference>
<dbReference type="InterPro" id="IPR009875">
    <property type="entry name" value="PilZ_domain"/>
</dbReference>
<sequence>MMLMGTAARHLADSGDRRGALRGELGRPGTIRLDDGTVIETVLVDLTRDGCRLHTAAAIARGTTFSIGIAHVGLTRARVVWHGPEGYGCEFDAPLPAGAVTAAFGGSNIEPFPNAGQFAPPPVARKWSPRARLLLLLAGVAGPWAALALFWFLV</sequence>
<name>A0A2A4I0F0_9SPHN</name>
<proteinExistence type="predicted"/>
<accession>A0A2A4I0F0</accession>
<organism evidence="3 4">
    <name type="scientific">Sphingomonas ginsenosidimutans</name>
    <dbReference type="NCBI Taxonomy" id="862134"/>
    <lineage>
        <taxon>Bacteria</taxon>
        <taxon>Pseudomonadati</taxon>
        <taxon>Pseudomonadota</taxon>
        <taxon>Alphaproteobacteria</taxon>
        <taxon>Sphingomonadales</taxon>
        <taxon>Sphingomonadaceae</taxon>
        <taxon>Sphingomonas</taxon>
    </lineage>
</organism>
<evidence type="ECO:0000313" key="4">
    <source>
        <dbReference type="Proteomes" id="UP000218784"/>
    </source>
</evidence>
<dbReference type="Pfam" id="PF07238">
    <property type="entry name" value="PilZ"/>
    <property type="match status" value="1"/>
</dbReference>